<dbReference type="GO" id="GO:0008253">
    <property type="term" value="F:5'-nucleotidase activity"/>
    <property type="evidence" value="ECO:0007669"/>
    <property type="project" value="UniProtKB-EC"/>
</dbReference>
<gene>
    <name evidence="6" type="ORF">J2W36_000661</name>
</gene>
<dbReference type="EMBL" id="JAUSRO010000002">
    <property type="protein sequence ID" value="MDP9898426.1"/>
    <property type="molecule type" value="Genomic_DNA"/>
</dbReference>
<evidence type="ECO:0000256" key="1">
    <source>
        <dbReference type="ARBA" id="ARBA00022729"/>
    </source>
</evidence>
<reference evidence="6 7" key="1">
    <citation type="submission" date="2023-07" db="EMBL/GenBank/DDBJ databases">
        <title>Sorghum-associated microbial communities from plants grown in Nebraska, USA.</title>
        <authorList>
            <person name="Schachtman D."/>
        </authorList>
    </citation>
    <scope>NUCLEOTIDE SEQUENCE [LARGE SCALE GENOMIC DNA]</scope>
    <source>
        <strain evidence="6 7">DS1607</strain>
    </source>
</reference>
<feature type="region of interest" description="Disordered" evidence="3">
    <location>
        <begin position="600"/>
        <end position="623"/>
    </location>
</feature>
<comment type="caution">
    <text evidence="6">The sequence shown here is derived from an EMBL/GenBank/DDBJ whole genome shotgun (WGS) entry which is preliminary data.</text>
</comment>
<keyword evidence="1 2" id="KW-0732">Signal</keyword>
<keyword evidence="7" id="KW-1185">Reference proteome</keyword>
<protein>
    <submittedName>
        <fullName evidence="6">5'-nucleotidase</fullName>
        <ecNumber evidence="6">3.1.3.5</ecNumber>
    </submittedName>
</protein>
<feature type="domain" description="5'-Nucleotidase C-terminal" evidence="5">
    <location>
        <begin position="417"/>
        <end position="579"/>
    </location>
</feature>
<evidence type="ECO:0000313" key="7">
    <source>
        <dbReference type="Proteomes" id="UP001226867"/>
    </source>
</evidence>
<dbReference type="InterPro" id="IPR006179">
    <property type="entry name" value="5_nucleotidase/apyrase"/>
</dbReference>
<feature type="domain" description="Calcineurin-like phosphoesterase" evidence="4">
    <location>
        <begin position="64"/>
        <end position="319"/>
    </location>
</feature>
<dbReference type="EC" id="3.1.3.5" evidence="6"/>
<keyword evidence="2 6" id="KW-0378">Hydrolase</keyword>
<organism evidence="6 7">
    <name type="scientific">Variovorax ginsengisoli</name>
    <dbReference type="NCBI Taxonomy" id="363844"/>
    <lineage>
        <taxon>Bacteria</taxon>
        <taxon>Pseudomonadati</taxon>
        <taxon>Pseudomonadota</taxon>
        <taxon>Betaproteobacteria</taxon>
        <taxon>Burkholderiales</taxon>
        <taxon>Comamonadaceae</taxon>
        <taxon>Variovorax</taxon>
    </lineage>
</organism>
<comment type="similarity">
    <text evidence="2">Belongs to the 5'-nucleotidase family.</text>
</comment>
<evidence type="ECO:0000313" key="6">
    <source>
        <dbReference type="EMBL" id="MDP9898426.1"/>
    </source>
</evidence>
<dbReference type="Proteomes" id="UP001226867">
    <property type="component" value="Unassembled WGS sequence"/>
</dbReference>
<dbReference type="InterPro" id="IPR036907">
    <property type="entry name" value="5'-Nucleotdase_C_sf"/>
</dbReference>
<evidence type="ECO:0000256" key="3">
    <source>
        <dbReference type="SAM" id="MobiDB-lite"/>
    </source>
</evidence>
<dbReference type="Pfam" id="PF02872">
    <property type="entry name" value="5_nucleotid_C"/>
    <property type="match status" value="1"/>
</dbReference>
<evidence type="ECO:0000259" key="5">
    <source>
        <dbReference type="Pfam" id="PF02872"/>
    </source>
</evidence>
<feature type="signal peptide" evidence="2">
    <location>
        <begin position="1"/>
        <end position="43"/>
    </location>
</feature>
<dbReference type="PRINTS" id="PR01607">
    <property type="entry name" value="APYRASEFAMLY"/>
</dbReference>
<dbReference type="Gene3D" id="3.60.21.10">
    <property type="match status" value="1"/>
</dbReference>
<accession>A0ABT9S3Q4</accession>
<feature type="chain" id="PRO_5044975192" evidence="2">
    <location>
        <begin position="44"/>
        <end position="623"/>
    </location>
</feature>
<dbReference type="PANTHER" id="PTHR11575">
    <property type="entry name" value="5'-NUCLEOTIDASE-RELATED"/>
    <property type="match status" value="1"/>
</dbReference>
<dbReference type="RefSeq" id="WP_307688244.1">
    <property type="nucleotide sequence ID" value="NZ_JAUSRO010000002.1"/>
</dbReference>
<dbReference type="InterPro" id="IPR029052">
    <property type="entry name" value="Metallo-depent_PP-like"/>
</dbReference>
<evidence type="ECO:0000259" key="4">
    <source>
        <dbReference type="Pfam" id="PF00149"/>
    </source>
</evidence>
<name>A0ABT9S3Q4_9BURK</name>
<sequence>MGRPLSGISARGSSSARSSSSAFSSIAAALLALTLLGACTAPATPGAPGELVDAPPPGMVDVTLIAFNDLHGNLEPPLATVNAPGPMGRTVQVPAGGAAYMASAIAALKARNPNHAVVSAGDMIGASPLVSALFLDEPTIEAVNAMHIDFNAMGNHEFDKGRAELVRMQQGGCVQHTLLQPCRLNPAFAGANFGFLAANTVREDGGTLFPATGLKTFTQNGATVKVGFIGMTLRATPSLVTPAGVAGLRFDDEADTANALVAPLKAQGADAIVVLLHEGGSTQVGYNDKRCAGLSGDIVPILSRLSPEIDVVVSGHTHQAYLCDLPTSDPSRRRLLTSAGLYGTLLTDIRLRIDARTHRVVTRSADQVIVQGEPFTRAGQTVALNDRYPVFSKDPDVATLVARYAAAAQPLAQRVVGRLGAPLDRRPSASGESTLGNFIADGQLAATRAPEAGGAQLAFTNRGGMREDLVPAPDGTVRYGQLFSVQPFGNSMVVKTFTGAQIRRALEQQFDSGTNTVQRPRVLMVSEGFHYAFDLQRAPGERISELRLNGVALQADGRYRVAMNSFLAAGGDNFTVFTEGTEVLGGAPDLEALERHIHAQDRAGHGAPAPATDRILNLTRGTP</sequence>
<dbReference type="PANTHER" id="PTHR11575:SF24">
    <property type="entry name" value="5'-NUCLEOTIDASE"/>
    <property type="match status" value="1"/>
</dbReference>
<proteinExistence type="inferred from homology"/>
<dbReference type="Gene3D" id="3.90.780.10">
    <property type="entry name" value="5'-Nucleotidase, C-terminal domain"/>
    <property type="match status" value="1"/>
</dbReference>
<dbReference type="SUPFAM" id="SSF56300">
    <property type="entry name" value="Metallo-dependent phosphatases"/>
    <property type="match status" value="1"/>
</dbReference>
<dbReference type="InterPro" id="IPR004843">
    <property type="entry name" value="Calcineurin-like_PHP"/>
</dbReference>
<dbReference type="SUPFAM" id="SSF55816">
    <property type="entry name" value="5'-nucleotidase (syn. UDP-sugar hydrolase), C-terminal domain"/>
    <property type="match status" value="1"/>
</dbReference>
<dbReference type="InterPro" id="IPR008334">
    <property type="entry name" value="5'-Nucleotdase_C"/>
</dbReference>
<dbReference type="Pfam" id="PF00149">
    <property type="entry name" value="Metallophos"/>
    <property type="match status" value="1"/>
</dbReference>
<evidence type="ECO:0000256" key="2">
    <source>
        <dbReference type="RuleBase" id="RU362119"/>
    </source>
</evidence>
<keyword evidence="2" id="KW-0547">Nucleotide-binding</keyword>